<dbReference type="Proteomes" id="UP000000390">
    <property type="component" value="Chromosome"/>
</dbReference>
<dbReference type="KEGG" id="hje:HacjB3_00560"/>
<evidence type="ECO:0000313" key="2">
    <source>
        <dbReference type="EMBL" id="ADJ13505.1"/>
    </source>
</evidence>
<dbReference type="STRING" id="795797.HacjB3_00560"/>
<feature type="transmembrane region" description="Helical" evidence="1">
    <location>
        <begin position="12"/>
        <end position="33"/>
    </location>
</feature>
<dbReference type="EMBL" id="CP002062">
    <property type="protein sequence ID" value="ADJ13505.1"/>
    <property type="molecule type" value="Genomic_DNA"/>
</dbReference>
<dbReference type="PATRIC" id="fig|795797.18.peg.114"/>
<proteinExistence type="predicted"/>
<keyword evidence="5" id="KW-1185">Reference proteome</keyword>
<dbReference type="eggNOG" id="arCOG04524">
    <property type="taxonomic scope" value="Archaea"/>
</dbReference>
<reference evidence="3 5" key="2">
    <citation type="journal article" date="2014" name="PLoS Genet.">
        <title>Phylogenetically driven sequencing of extremely halophilic archaea reveals strategies for static and dynamic osmo-response.</title>
        <authorList>
            <person name="Becker E.A."/>
            <person name="Seitzer P.M."/>
            <person name="Tritt A."/>
            <person name="Larsen D."/>
            <person name="Krusor M."/>
            <person name="Yao A.I."/>
            <person name="Wu D."/>
            <person name="Madern D."/>
            <person name="Eisen J.A."/>
            <person name="Darling A.E."/>
            <person name="Facciotti M.T."/>
        </authorList>
    </citation>
    <scope>NUCLEOTIDE SEQUENCE [LARGE SCALE GENOMIC DNA]</scope>
    <source>
        <strain evidence="3">B3</strain>
        <strain evidence="5">DSM 18796 / CECT 7217 / JCM 14584 / KCTC 4019 / B3</strain>
    </source>
</reference>
<dbReference type="OrthoDB" id="263295at2157"/>
<sequence length="118" mass="12743">MVRFETSSLTPIHWLAIALAAISGLIHLLLAVIFPVLPFQVSFVLAGLGFFGGIALVLVGYRRRLIYAIGVPFTAVQIVLWYLVVGPTLGSLDTIDAIDKLAQALLIVLLVALYARGR</sequence>
<dbReference type="GeneID" id="9417905"/>
<feature type="transmembrane region" description="Helical" evidence="1">
    <location>
        <begin position="39"/>
        <end position="58"/>
    </location>
</feature>
<feature type="transmembrane region" description="Helical" evidence="1">
    <location>
        <begin position="97"/>
        <end position="115"/>
    </location>
</feature>
<evidence type="ECO:0000313" key="3">
    <source>
        <dbReference type="EMBL" id="ELY33020.1"/>
    </source>
</evidence>
<gene>
    <name evidence="2" type="ordered locus">HacjB3_00560</name>
    <name evidence="3" type="ORF">C497_18772</name>
</gene>
<dbReference type="RefSeq" id="WP_008419033.1">
    <property type="nucleotide sequence ID" value="NC_014297.1"/>
</dbReference>
<keyword evidence="1" id="KW-0472">Membrane</keyword>
<dbReference type="EMBL" id="AOHV01000045">
    <property type="protein sequence ID" value="ELY33020.1"/>
    <property type="molecule type" value="Genomic_DNA"/>
</dbReference>
<keyword evidence="1" id="KW-1133">Transmembrane helix</keyword>
<reference evidence="2 4" key="1">
    <citation type="journal article" date="2010" name="J. Bacteriol.">
        <title>Complete genome sequence of Halalkalicoccus jeotgali B3(T), an extremely halophilic archaeon.</title>
        <authorList>
            <person name="Roh S.W."/>
            <person name="Nam Y.D."/>
            <person name="Nam S.H."/>
            <person name="Choi S.H."/>
            <person name="Park H.S."/>
            <person name="Bae J.W."/>
        </authorList>
    </citation>
    <scope>NUCLEOTIDE SEQUENCE [LARGE SCALE GENOMIC DNA]</scope>
    <source>
        <strain evidence="2">B3</strain>
        <strain evidence="4">DSM 18796 / CECT 7217 / JCM 14584 / KCTC 4019 / B3</strain>
    </source>
</reference>
<dbReference type="Proteomes" id="UP000011645">
    <property type="component" value="Unassembled WGS sequence"/>
</dbReference>
<dbReference type="HOGENOM" id="CLU_157002_0_0_2"/>
<accession>D8J4E3</accession>
<dbReference type="Pfam" id="PF24287">
    <property type="entry name" value="DUF7475"/>
    <property type="match status" value="1"/>
</dbReference>
<protein>
    <submittedName>
        <fullName evidence="2">Uncharacterized protein</fullName>
    </submittedName>
</protein>
<dbReference type="AlphaFoldDB" id="D8J4E3"/>
<evidence type="ECO:0000256" key="1">
    <source>
        <dbReference type="SAM" id="Phobius"/>
    </source>
</evidence>
<feature type="transmembrane region" description="Helical" evidence="1">
    <location>
        <begin position="65"/>
        <end position="85"/>
    </location>
</feature>
<name>D8J4E3_HALJB</name>
<evidence type="ECO:0000313" key="5">
    <source>
        <dbReference type="Proteomes" id="UP000011645"/>
    </source>
</evidence>
<organism evidence="2 4">
    <name type="scientific">Halalkalicoccus jeotgali (strain DSM 18796 / CECT 7217 / JCM 14584 / KCTC 4019 / B3)</name>
    <dbReference type="NCBI Taxonomy" id="795797"/>
    <lineage>
        <taxon>Archaea</taxon>
        <taxon>Methanobacteriati</taxon>
        <taxon>Methanobacteriota</taxon>
        <taxon>Stenosarchaea group</taxon>
        <taxon>Halobacteria</taxon>
        <taxon>Halobacteriales</taxon>
        <taxon>Halococcaceae</taxon>
        <taxon>Halalkalicoccus</taxon>
    </lineage>
</organism>
<evidence type="ECO:0000313" key="4">
    <source>
        <dbReference type="Proteomes" id="UP000000390"/>
    </source>
</evidence>
<dbReference type="InterPro" id="IPR055898">
    <property type="entry name" value="DUF7475"/>
</dbReference>
<keyword evidence="1" id="KW-0812">Transmembrane</keyword>